<comment type="caution">
    <text evidence="2">The sequence shown here is derived from an EMBL/GenBank/DDBJ whole genome shotgun (WGS) entry which is preliminary data.</text>
</comment>
<dbReference type="SUPFAM" id="SSF49764">
    <property type="entry name" value="HSP20-like chaperones"/>
    <property type="match status" value="1"/>
</dbReference>
<gene>
    <name evidence="2" type="ORF">EVOR1521_LOCUS25727</name>
</gene>
<organism evidence="2 3">
    <name type="scientific">Effrenium voratum</name>
    <dbReference type="NCBI Taxonomy" id="2562239"/>
    <lineage>
        <taxon>Eukaryota</taxon>
        <taxon>Sar</taxon>
        <taxon>Alveolata</taxon>
        <taxon>Dinophyceae</taxon>
        <taxon>Suessiales</taxon>
        <taxon>Symbiodiniaceae</taxon>
        <taxon>Effrenium</taxon>
    </lineage>
</organism>
<dbReference type="Gene3D" id="2.60.40.790">
    <property type="match status" value="1"/>
</dbReference>
<accession>A0AA36JB45</accession>
<proteinExistence type="predicted"/>
<dbReference type="InterPro" id="IPR008978">
    <property type="entry name" value="HSP20-like_chaperone"/>
</dbReference>
<dbReference type="PANTHER" id="PTHR43603">
    <property type="entry name" value="COBW DOMAIN-CONTAINING PROTEIN DDB_G0274527"/>
    <property type="match status" value="1"/>
</dbReference>
<dbReference type="EMBL" id="CAUJNA010003474">
    <property type="protein sequence ID" value="CAJ1402955.1"/>
    <property type="molecule type" value="Genomic_DNA"/>
</dbReference>
<dbReference type="Pfam" id="PF07683">
    <property type="entry name" value="CobW_C"/>
    <property type="match status" value="1"/>
</dbReference>
<dbReference type="PANTHER" id="PTHR43603:SF1">
    <property type="entry name" value="ZINC-REGULATED GTPASE METALLOPROTEIN ACTIVATOR 1"/>
    <property type="match status" value="1"/>
</dbReference>
<evidence type="ECO:0000259" key="1">
    <source>
        <dbReference type="PROSITE" id="PS51203"/>
    </source>
</evidence>
<dbReference type="Gene3D" id="3.40.50.300">
    <property type="entry name" value="P-loop containing nucleotide triphosphate hydrolases"/>
    <property type="match status" value="1"/>
</dbReference>
<sequence>MPLSFHFPDDSPAPSGPTCLVTLLLGLPSAGKTTLLKHLLHHARIAAVVKDSDHVGLGDLSKLESLVSQKGCVGSSSADDLFSAVQTIVMRSKDDPFEQILVELGGLEDPQAPLRSWDLAKECQLPFTRRAALARRVAVLDASTFLRDWQDGREVRSPNATDACRHGLLANVSSSVCELLAETVELADVLVVNKCDLASQDEQEEVLRMLRTLNEKAEILQTSFGAVEPQRLLPVPYLRAPAGARGAGEGYSWSQTPAEIHLRMPIGPTVKSKDIDFALKKRDFRLGLQSERVVQGELAGDVTNVGDIMFEIEGTGSDRSVQLCLEKKQPGMWSQLWKESDSSDTCGQQRNCLAHKECAAEPEAEGRSGRRFVFQRRRPFSEKRLGQLLRAWQELREGGSTEAHRDGNILKPSTSLASEAQLALRPVLRSKGVCWSDGEPLRQLRWTQAGAGPKVRATQRIWWALLDEEQRRVQRGAPGAEAEFQQALKTWHELGDCRQDLVFIGGPTMNEGLIVSLLDSCLLSDAELAAFRATRLTVPEEEFTLKALLQSLGAEELRDEEPVTQGVEADEDAEFLRSLGVGCNLQASKRFNEDAFRDACSFMLCPSRLELLTCQDRHVEFEADPSGRAPPLSNLEPGVWSKHLGGASCELPARSGRLNGVCVDEVANIGQQLTFCKDVVQYRACIPAHQPLWPDWNATKKDAMLARLFKGVVEKRLAKELNVTPKEFVAIHLLPDALVYDFADPRESIQQIAIMPLELPIG</sequence>
<dbReference type="Proteomes" id="UP001178507">
    <property type="component" value="Unassembled WGS sequence"/>
</dbReference>
<dbReference type="InterPro" id="IPR051927">
    <property type="entry name" value="Zn_Chap_cDPG_Synth"/>
</dbReference>
<dbReference type="SUPFAM" id="SSF90002">
    <property type="entry name" value="Hypothetical protein YjiA, C-terminal domain"/>
    <property type="match status" value="1"/>
</dbReference>
<reference evidence="2" key="1">
    <citation type="submission" date="2023-08" db="EMBL/GenBank/DDBJ databases">
        <authorList>
            <person name="Chen Y."/>
            <person name="Shah S."/>
            <person name="Dougan E. K."/>
            <person name="Thang M."/>
            <person name="Chan C."/>
        </authorList>
    </citation>
    <scope>NUCLEOTIDE SEQUENCE</scope>
</reference>
<dbReference type="SMART" id="SM00833">
    <property type="entry name" value="CobW_C"/>
    <property type="match status" value="1"/>
</dbReference>
<dbReference type="Pfam" id="PF02492">
    <property type="entry name" value="cobW"/>
    <property type="match status" value="1"/>
</dbReference>
<dbReference type="SUPFAM" id="SSF52540">
    <property type="entry name" value="P-loop containing nucleoside triphosphate hydrolases"/>
    <property type="match status" value="1"/>
</dbReference>
<name>A0AA36JB45_9DINO</name>
<dbReference type="CDD" id="cd06467">
    <property type="entry name" value="p23_NUDC_like"/>
    <property type="match status" value="1"/>
</dbReference>
<dbReference type="InterPro" id="IPR003495">
    <property type="entry name" value="CobW/HypB/UreG_nucleotide-bd"/>
</dbReference>
<dbReference type="InterPro" id="IPR007052">
    <property type="entry name" value="CS_dom"/>
</dbReference>
<dbReference type="InterPro" id="IPR011629">
    <property type="entry name" value="CobW-like_C"/>
</dbReference>
<evidence type="ECO:0000313" key="3">
    <source>
        <dbReference type="Proteomes" id="UP001178507"/>
    </source>
</evidence>
<protein>
    <recommendedName>
        <fullName evidence="1">CS domain-containing protein</fullName>
    </recommendedName>
</protein>
<dbReference type="Pfam" id="PF04969">
    <property type="entry name" value="CS"/>
    <property type="match status" value="1"/>
</dbReference>
<feature type="domain" description="CS" evidence="1">
    <location>
        <begin position="246"/>
        <end position="337"/>
    </location>
</feature>
<dbReference type="AlphaFoldDB" id="A0AA36JB45"/>
<keyword evidence="3" id="KW-1185">Reference proteome</keyword>
<dbReference type="InterPro" id="IPR027417">
    <property type="entry name" value="P-loop_NTPase"/>
</dbReference>
<evidence type="ECO:0000313" key="2">
    <source>
        <dbReference type="EMBL" id="CAJ1402955.1"/>
    </source>
</evidence>
<dbReference type="PROSITE" id="PS51203">
    <property type="entry name" value="CS"/>
    <property type="match status" value="1"/>
</dbReference>